<gene>
    <name evidence="1" type="ORF">FDG31_03285</name>
</gene>
<protein>
    <submittedName>
        <fullName evidence="1">Uncharacterized protein</fullName>
    </submittedName>
</protein>
<reference evidence="1 2" key="1">
    <citation type="submission" date="2019-04" db="EMBL/GenBank/DDBJ databases">
        <title>Genome sequencing of Clostridium botulinum Groups I-IV and Clostridium butyricum.</title>
        <authorList>
            <person name="Brunt J."/>
            <person name="Van Vliet A.H.M."/>
            <person name="Stringer S.C."/>
            <person name="Carter A.T."/>
            <person name="Peck M.W."/>
        </authorList>
    </citation>
    <scope>NUCLEOTIDE SEQUENCE [LARGE SCALE GENOMIC DNA]</scope>
    <source>
        <strain evidence="1 2">BL81</strain>
    </source>
</reference>
<dbReference type="Proteomes" id="UP000486903">
    <property type="component" value="Unassembled WGS sequence"/>
</dbReference>
<dbReference type="PROSITE" id="PS50943">
    <property type="entry name" value="HTH_CROC1"/>
    <property type="match status" value="1"/>
</dbReference>
<dbReference type="EMBL" id="SXFB01000002">
    <property type="protein sequence ID" value="NFV25196.1"/>
    <property type="molecule type" value="Genomic_DNA"/>
</dbReference>
<sequence length="349" mass="41073">MANIIVTPQLASIIKRERTNASPKLSAKELSLAIDKSDTYISTLERGNIKKLDSKLFIKIFRKIKICSDEEFQNYINQILNDAFTSLHYNEKELKHQEWILQLSLIIRKIPIPKTVVEFIKNSLDELNITVNDLTRKINENIYLPSPEDFEYNTLKVFDNGRWGYKYKLNDTILEKILSSDTKSCNYITMLGITYNIYLLQGNDDQTAQQKANMFLSDNQFYNLRDIHRARNIETKKKENQNDDDLYSSLVLPEYEISFNTEFEKLKKRIREYRDMNIESALPMIKSINENLSLDLPFTNFIYKISFAKLFKDFTVEQKKEFLSNLLDLIKNSIEKNKSTKDTHYDISD</sequence>
<proteinExistence type="predicted"/>
<evidence type="ECO:0000313" key="1">
    <source>
        <dbReference type="EMBL" id="NFV25196.1"/>
    </source>
</evidence>
<organism evidence="1 2">
    <name type="scientific">Clostridium botulinum</name>
    <dbReference type="NCBI Taxonomy" id="1491"/>
    <lineage>
        <taxon>Bacteria</taxon>
        <taxon>Bacillati</taxon>
        <taxon>Bacillota</taxon>
        <taxon>Clostridia</taxon>
        <taxon>Eubacteriales</taxon>
        <taxon>Clostridiaceae</taxon>
        <taxon>Clostridium</taxon>
    </lineage>
</organism>
<dbReference type="InterPro" id="IPR001387">
    <property type="entry name" value="Cro/C1-type_HTH"/>
</dbReference>
<dbReference type="RefSeq" id="WP_003372484.1">
    <property type="nucleotide sequence ID" value="NZ_JACBBA010000002.1"/>
</dbReference>
<name>A0A6B4JKW5_CLOBO</name>
<accession>A0A6B4JKW5</accession>
<comment type="caution">
    <text evidence="1">The sequence shown here is derived from an EMBL/GenBank/DDBJ whole genome shotgun (WGS) entry which is preliminary data.</text>
</comment>
<evidence type="ECO:0000313" key="2">
    <source>
        <dbReference type="Proteomes" id="UP000486903"/>
    </source>
</evidence>
<dbReference type="AlphaFoldDB" id="A0A6B4JKW5"/>